<keyword evidence="4" id="KW-0694">RNA-binding</keyword>
<organism evidence="7 8">
    <name type="scientific">Trifolium medium</name>
    <dbReference type="NCBI Taxonomy" id="97028"/>
    <lineage>
        <taxon>Eukaryota</taxon>
        <taxon>Viridiplantae</taxon>
        <taxon>Streptophyta</taxon>
        <taxon>Embryophyta</taxon>
        <taxon>Tracheophyta</taxon>
        <taxon>Spermatophyta</taxon>
        <taxon>Magnoliopsida</taxon>
        <taxon>eudicotyledons</taxon>
        <taxon>Gunneridae</taxon>
        <taxon>Pentapetalae</taxon>
        <taxon>rosids</taxon>
        <taxon>fabids</taxon>
        <taxon>Fabales</taxon>
        <taxon>Fabaceae</taxon>
        <taxon>Papilionoideae</taxon>
        <taxon>50 kb inversion clade</taxon>
        <taxon>NPAAA clade</taxon>
        <taxon>Hologalegina</taxon>
        <taxon>IRL clade</taxon>
        <taxon>Trifolieae</taxon>
        <taxon>Trifolium</taxon>
    </lineage>
</organism>
<dbReference type="CDD" id="cd00590">
    <property type="entry name" value="RRM_SF"/>
    <property type="match status" value="1"/>
</dbReference>
<protein>
    <recommendedName>
        <fullName evidence="6">RRM domain-containing protein</fullName>
    </recommendedName>
</protein>
<feature type="non-terminal residue" evidence="7">
    <location>
        <position position="190"/>
    </location>
</feature>
<dbReference type="InterPro" id="IPR035979">
    <property type="entry name" value="RBD_domain_sf"/>
</dbReference>
<dbReference type="InterPro" id="IPR012677">
    <property type="entry name" value="Nucleotide-bd_a/b_plait_sf"/>
</dbReference>
<feature type="region of interest" description="Disordered" evidence="5">
    <location>
        <begin position="141"/>
        <end position="160"/>
    </location>
</feature>
<dbReference type="Proteomes" id="UP000265520">
    <property type="component" value="Unassembled WGS sequence"/>
</dbReference>
<evidence type="ECO:0000256" key="3">
    <source>
        <dbReference type="ARBA" id="ARBA00023187"/>
    </source>
</evidence>
<dbReference type="PANTHER" id="PTHR23147">
    <property type="entry name" value="SERINE/ARGININE RICH SPLICING FACTOR"/>
    <property type="match status" value="1"/>
</dbReference>
<dbReference type="InterPro" id="IPR000504">
    <property type="entry name" value="RRM_dom"/>
</dbReference>
<sequence length="190" mass="22494">KRKYGGHRSKHPEEIGYRNRVGRTTSFYVTNFPDSTTTTELWELFSKYWKCGEVFIPKKLDKSGKRFGFARFEDVVDQQRLLSKIEETWIGTYKIRANLPRFGRGEGPKEQHEEEIERLQPRNRWMDPNHRVDEISYKQVVTGQERHGNPMRTKERRPLPKVLGRSSEEIYREGVLEVEMVPENLAKLQG</sequence>
<dbReference type="GO" id="GO:0005681">
    <property type="term" value="C:spliceosomal complex"/>
    <property type="evidence" value="ECO:0007669"/>
    <property type="project" value="UniProtKB-KW"/>
</dbReference>
<dbReference type="SMART" id="SM00360">
    <property type="entry name" value="RRM"/>
    <property type="match status" value="1"/>
</dbReference>
<dbReference type="Gene3D" id="3.30.70.330">
    <property type="match status" value="1"/>
</dbReference>
<evidence type="ECO:0000313" key="7">
    <source>
        <dbReference type="EMBL" id="MCI24348.1"/>
    </source>
</evidence>
<proteinExistence type="predicted"/>
<feature type="non-terminal residue" evidence="7">
    <location>
        <position position="1"/>
    </location>
</feature>
<evidence type="ECO:0000256" key="2">
    <source>
        <dbReference type="ARBA" id="ARBA00022728"/>
    </source>
</evidence>
<dbReference type="GO" id="GO:0003723">
    <property type="term" value="F:RNA binding"/>
    <property type="evidence" value="ECO:0007669"/>
    <property type="project" value="UniProtKB-UniRule"/>
</dbReference>
<name>A0A392QJH6_9FABA</name>
<evidence type="ECO:0000313" key="8">
    <source>
        <dbReference type="Proteomes" id="UP000265520"/>
    </source>
</evidence>
<dbReference type="SUPFAM" id="SSF54928">
    <property type="entry name" value="RNA-binding domain, RBD"/>
    <property type="match status" value="1"/>
</dbReference>
<feature type="compositionally biased region" description="Basic and acidic residues" evidence="5">
    <location>
        <begin position="144"/>
        <end position="158"/>
    </location>
</feature>
<dbReference type="Pfam" id="PF00076">
    <property type="entry name" value="RRM_1"/>
    <property type="match status" value="1"/>
</dbReference>
<dbReference type="GO" id="GO:0006397">
    <property type="term" value="P:mRNA processing"/>
    <property type="evidence" value="ECO:0007669"/>
    <property type="project" value="UniProtKB-KW"/>
</dbReference>
<evidence type="ECO:0000256" key="5">
    <source>
        <dbReference type="SAM" id="MobiDB-lite"/>
    </source>
</evidence>
<keyword evidence="3" id="KW-0508">mRNA splicing</keyword>
<comment type="caution">
    <text evidence="7">The sequence shown here is derived from an EMBL/GenBank/DDBJ whole genome shotgun (WGS) entry which is preliminary data.</text>
</comment>
<evidence type="ECO:0000256" key="4">
    <source>
        <dbReference type="PROSITE-ProRule" id="PRU00176"/>
    </source>
</evidence>
<dbReference type="PROSITE" id="PS50102">
    <property type="entry name" value="RRM"/>
    <property type="match status" value="1"/>
</dbReference>
<feature type="domain" description="RRM" evidence="6">
    <location>
        <begin position="25"/>
        <end position="102"/>
    </location>
</feature>
<evidence type="ECO:0000259" key="6">
    <source>
        <dbReference type="PROSITE" id="PS50102"/>
    </source>
</evidence>
<accession>A0A392QJH6</accession>
<keyword evidence="2" id="KW-0747">Spliceosome</keyword>
<evidence type="ECO:0000256" key="1">
    <source>
        <dbReference type="ARBA" id="ARBA00022664"/>
    </source>
</evidence>
<dbReference type="InterPro" id="IPR050907">
    <property type="entry name" value="SRSF"/>
</dbReference>
<dbReference type="GO" id="GO:0008380">
    <property type="term" value="P:RNA splicing"/>
    <property type="evidence" value="ECO:0007669"/>
    <property type="project" value="UniProtKB-KW"/>
</dbReference>
<reference evidence="7 8" key="1">
    <citation type="journal article" date="2018" name="Front. Plant Sci.">
        <title>Red Clover (Trifolium pratense) and Zigzag Clover (T. medium) - A Picture of Genomic Similarities and Differences.</title>
        <authorList>
            <person name="Dluhosova J."/>
            <person name="Istvanek J."/>
            <person name="Nedelnik J."/>
            <person name="Repkova J."/>
        </authorList>
    </citation>
    <scope>NUCLEOTIDE SEQUENCE [LARGE SCALE GENOMIC DNA]</scope>
    <source>
        <strain evidence="8">cv. 10/8</strain>
        <tissue evidence="7">Leaf</tissue>
    </source>
</reference>
<keyword evidence="1" id="KW-0507">mRNA processing</keyword>
<keyword evidence="8" id="KW-1185">Reference proteome</keyword>
<dbReference type="EMBL" id="LXQA010140929">
    <property type="protein sequence ID" value="MCI24348.1"/>
    <property type="molecule type" value="Genomic_DNA"/>
</dbReference>
<dbReference type="AlphaFoldDB" id="A0A392QJH6"/>